<reference evidence="1 2" key="1">
    <citation type="journal article" date="2015" name="Genome Biol. Evol.">
        <title>Comparative Genomics of a Bacterivorous Green Alga Reveals Evolutionary Causalities and Consequences of Phago-Mixotrophic Mode of Nutrition.</title>
        <authorList>
            <person name="Burns J.A."/>
            <person name="Paasch A."/>
            <person name="Narechania A."/>
            <person name="Kim E."/>
        </authorList>
    </citation>
    <scope>NUCLEOTIDE SEQUENCE [LARGE SCALE GENOMIC DNA]</scope>
    <source>
        <strain evidence="1 2">PLY_AMNH</strain>
    </source>
</reference>
<organism evidence="1 2">
    <name type="scientific">Cymbomonas tetramitiformis</name>
    <dbReference type="NCBI Taxonomy" id="36881"/>
    <lineage>
        <taxon>Eukaryota</taxon>
        <taxon>Viridiplantae</taxon>
        <taxon>Chlorophyta</taxon>
        <taxon>Pyramimonadophyceae</taxon>
        <taxon>Pyramimonadales</taxon>
        <taxon>Pyramimonadaceae</taxon>
        <taxon>Cymbomonas</taxon>
    </lineage>
</organism>
<dbReference type="Proteomes" id="UP001190700">
    <property type="component" value="Unassembled WGS sequence"/>
</dbReference>
<dbReference type="EMBL" id="LGRX02013000">
    <property type="protein sequence ID" value="KAK3266531.1"/>
    <property type="molecule type" value="Genomic_DNA"/>
</dbReference>
<evidence type="ECO:0000313" key="2">
    <source>
        <dbReference type="Proteomes" id="UP001190700"/>
    </source>
</evidence>
<gene>
    <name evidence="1" type="ORF">CYMTET_24852</name>
</gene>
<keyword evidence="2" id="KW-1185">Reference proteome</keyword>
<protein>
    <submittedName>
        <fullName evidence="1">Uncharacterized protein</fullName>
    </submittedName>
</protein>
<accession>A0AAE0FV00</accession>
<name>A0AAE0FV00_9CHLO</name>
<sequence length="137" mass="14898">MISTISQSQFVGVKVTTPRTSVRPACKTSALKVTSKATDSRRNALLALTALPALLLSDRASADPVKELAKSVNDIKELKVKPDVCARKACKIYPGSDGDYICRLYVPKSKEYKTVDGEVVVATSGQFKRVDCDMMLE</sequence>
<evidence type="ECO:0000313" key="1">
    <source>
        <dbReference type="EMBL" id="KAK3266531.1"/>
    </source>
</evidence>
<comment type="caution">
    <text evidence="1">The sequence shown here is derived from an EMBL/GenBank/DDBJ whole genome shotgun (WGS) entry which is preliminary data.</text>
</comment>
<proteinExistence type="predicted"/>
<dbReference type="AlphaFoldDB" id="A0AAE0FV00"/>